<dbReference type="GO" id="GO:0005524">
    <property type="term" value="F:ATP binding"/>
    <property type="evidence" value="ECO:0007669"/>
    <property type="project" value="UniProtKB-UniRule"/>
</dbReference>
<name>A0A1N7KDM6_9RHOB</name>
<keyword evidence="5 8" id="KW-0418">Kinase</keyword>
<feature type="domain" description="Carbohydrate kinase FGGY N-terminal" evidence="11">
    <location>
        <begin position="1"/>
        <end position="242"/>
    </location>
</feature>
<gene>
    <name evidence="8 10" type="primary">xylB</name>
    <name evidence="13" type="ORF">SAMN05421759_101660</name>
</gene>
<evidence type="ECO:0000256" key="3">
    <source>
        <dbReference type="ARBA" id="ARBA00022679"/>
    </source>
</evidence>
<dbReference type="PIRSF" id="PIRSF000538">
    <property type="entry name" value="GlpK"/>
    <property type="match status" value="1"/>
</dbReference>
<evidence type="ECO:0000256" key="7">
    <source>
        <dbReference type="ARBA" id="ARBA00023277"/>
    </source>
</evidence>
<evidence type="ECO:0000256" key="6">
    <source>
        <dbReference type="ARBA" id="ARBA00022840"/>
    </source>
</evidence>
<protein>
    <recommendedName>
        <fullName evidence="8 10">Xylulose kinase</fullName>
        <shortName evidence="8 10">Xylulokinase</shortName>
        <ecNumber evidence="8 10">2.7.1.17</ecNumber>
    </recommendedName>
</protein>
<keyword evidence="4 8" id="KW-0547">Nucleotide-binding</keyword>
<dbReference type="Gene3D" id="3.30.420.40">
    <property type="match status" value="2"/>
</dbReference>
<keyword evidence="7 8" id="KW-0119">Carbohydrate metabolism</keyword>
<dbReference type="STRING" id="633194.SAMN05421759_101660"/>
<feature type="binding site" evidence="8">
    <location>
        <begin position="79"/>
        <end position="80"/>
    </location>
    <ligand>
        <name>substrate</name>
    </ligand>
</feature>
<evidence type="ECO:0000256" key="2">
    <source>
        <dbReference type="ARBA" id="ARBA00022629"/>
    </source>
</evidence>
<dbReference type="Pfam" id="PF00370">
    <property type="entry name" value="FGGY_N"/>
    <property type="match status" value="1"/>
</dbReference>
<evidence type="ECO:0000259" key="11">
    <source>
        <dbReference type="Pfam" id="PF00370"/>
    </source>
</evidence>
<proteinExistence type="inferred from homology"/>
<dbReference type="PROSITE" id="PS00445">
    <property type="entry name" value="FGGY_KINASES_2"/>
    <property type="match status" value="1"/>
</dbReference>
<dbReference type="Pfam" id="PF02782">
    <property type="entry name" value="FGGY_C"/>
    <property type="match status" value="1"/>
</dbReference>
<dbReference type="Proteomes" id="UP000186684">
    <property type="component" value="Unassembled WGS sequence"/>
</dbReference>
<evidence type="ECO:0000313" key="13">
    <source>
        <dbReference type="EMBL" id="SIS59705.1"/>
    </source>
</evidence>
<dbReference type="GO" id="GO:0004856">
    <property type="term" value="F:D-xylulokinase activity"/>
    <property type="evidence" value="ECO:0007669"/>
    <property type="project" value="UniProtKB-UniRule"/>
</dbReference>
<dbReference type="EMBL" id="FTOQ01000001">
    <property type="protein sequence ID" value="SIS59705.1"/>
    <property type="molecule type" value="Genomic_DNA"/>
</dbReference>
<evidence type="ECO:0000256" key="10">
    <source>
        <dbReference type="RuleBase" id="RU364073"/>
    </source>
</evidence>
<dbReference type="HAMAP" id="MF_02220">
    <property type="entry name" value="XylB"/>
    <property type="match status" value="1"/>
</dbReference>
<keyword evidence="6 8" id="KW-0067">ATP-binding</keyword>
<dbReference type="CDD" id="cd07808">
    <property type="entry name" value="ASKHA_NBD_FGGY_EcXK-like"/>
    <property type="match status" value="1"/>
</dbReference>
<dbReference type="GO" id="GO:0005998">
    <property type="term" value="P:xylulose catabolic process"/>
    <property type="evidence" value="ECO:0007669"/>
    <property type="project" value="UniProtKB-UniRule"/>
</dbReference>
<comment type="similarity">
    <text evidence="1 8 9">Belongs to the FGGY kinase family.</text>
</comment>
<dbReference type="PANTHER" id="PTHR43095:SF6">
    <property type="entry name" value="XYLULOSE KINASE"/>
    <property type="match status" value="1"/>
</dbReference>
<accession>A0A1N7KDM6</accession>
<evidence type="ECO:0000259" key="12">
    <source>
        <dbReference type="Pfam" id="PF02782"/>
    </source>
</evidence>
<dbReference type="InterPro" id="IPR018484">
    <property type="entry name" value="FGGY_N"/>
</dbReference>
<dbReference type="PANTHER" id="PTHR43095">
    <property type="entry name" value="SUGAR KINASE"/>
    <property type="match status" value="1"/>
</dbReference>
<dbReference type="AlphaFoldDB" id="A0A1N7KDM6"/>
<evidence type="ECO:0000313" key="14">
    <source>
        <dbReference type="Proteomes" id="UP000186684"/>
    </source>
</evidence>
<organism evidence="13 14">
    <name type="scientific">Roseivivax lentus</name>
    <dbReference type="NCBI Taxonomy" id="633194"/>
    <lineage>
        <taxon>Bacteria</taxon>
        <taxon>Pseudomonadati</taxon>
        <taxon>Pseudomonadota</taxon>
        <taxon>Alphaproteobacteria</taxon>
        <taxon>Rhodobacterales</taxon>
        <taxon>Roseobacteraceae</taxon>
        <taxon>Roseivivax</taxon>
    </lineage>
</organism>
<dbReference type="InterPro" id="IPR018483">
    <property type="entry name" value="Carb_kinase_FGGY_CS"/>
</dbReference>
<dbReference type="RefSeq" id="WP_076444922.1">
    <property type="nucleotide sequence ID" value="NZ_FTOQ01000001.1"/>
</dbReference>
<comment type="catalytic activity">
    <reaction evidence="8 10">
        <text>D-xylulose + ATP = D-xylulose 5-phosphate + ADP + H(+)</text>
        <dbReference type="Rhea" id="RHEA:10964"/>
        <dbReference type="ChEBI" id="CHEBI:15378"/>
        <dbReference type="ChEBI" id="CHEBI:17140"/>
        <dbReference type="ChEBI" id="CHEBI:30616"/>
        <dbReference type="ChEBI" id="CHEBI:57737"/>
        <dbReference type="ChEBI" id="CHEBI:456216"/>
        <dbReference type="EC" id="2.7.1.17"/>
    </reaction>
</comment>
<dbReference type="NCBIfam" id="TIGR01312">
    <property type="entry name" value="XylB"/>
    <property type="match status" value="1"/>
</dbReference>
<reference evidence="14" key="1">
    <citation type="submission" date="2017-01" db="EMBL/GenBank/DDBJ databases">
        <authorList>
            <person name="Varghese N."/>
            <person name="Submissions S."/>
        </authorList>
    </citation>
    <scope>NUCLEOTIDE SEQUENCE [LARGE SCALE GENOMIC DNA]</scope>
    <source>
        <strain evidence="14">DSM 29430</strain>
    </source>
</reference>
<dbReference type="InterPro" id="IPR000577">
    <property type="entry name" value="Carb_kinase_FGGY"/>
</dbReference>
<keyword evidence="2 8" id="KW-0859">Xylose metabolism</keyword>
<evidence type="ECO:0000256" key="1">
    <source>
        <dbReference type="ARBA" id="ARBA00009156"/>
    </source>
</evidence>
<evidence type="ECO:0000256" key="4">
    <source>
        <dbReference type="ARBA" id="ARBA00022741"/>
    </source>
</evidence>
<evidence type="ECO:0000256" key="9">
    <source>
        <dbReference type="RuleBase" id="RU003733"/>
    </source>
</evidence>
<keyword evidence="3 8" id="KW-0808">Transferase</keyword>
<dbReference type="InterPro" id="IPR006000">
    <property type="entry name" value="Xylulokinase"/>
</dbReference>
<dbReference type="EC" id="2.7.1.17" evidence="8 10"/>
<evidence type="ECO:0000256" key="5">
    <source>
        <dbReference type="ARBA" id="ARBA00022777"/>
    </source>
</evidence>
<sequence>MFLGIDIGTSGVKVCLIDAKTRVIGDATMPLTISHPRPGWSEQTPADWWAAVVAATRTVLEAHPGTAGRIEGIGLSGQMHGAVLLDAACDVIRPAILWNDGRSEAQCAEITARDPALAEIAGVRPMAGFTAPKLMWLARHEPEAYGRVAHILLPKDWIGYRLHGGLVTDPSDAAGTFWLDQAAATWSDALCDATGTQIGWLPELRAGNAVAGMLQDEAAQALGLPAGLPVAAGAGDAAAGAVAIGAIREGEGFISLGTSGQVFLPTATYRAAPEAGVHSFAHTLPGLWFQMAAILNGARPMSWFADVAQAPIPTLLDEASRVNLDRLPLFLPYLTGERTPHGDTDIRAGFYGLSNGTGRAEMMRAVLDAIAMSLADATAAIASATPLPRAMLTLGGGARSDLLLQTIADATGLTLERGEKAEIGPAYGAALLGASAVGAGAIETLVRRPDVTARFAPSEAGAARLAPRLEAYRALYQALKPISRMAY</sequence>
<feature type="domain" description="Carbohydrate kinase FGGY C-terminal" evidence="12">
    <location>
        <begin position="253"/>
        <end position="436"/>
    </location>
</feature>
<keyword evidence="14" id="KW-1185">Reference proteome</keyword>
<feature type="site" description="Important for activity" evidence="8">
    <location>
        <position position="6"/>
    </location>
</feature>
<evidence type="ECO:0000256" key="8">
    <source>
        <dbReference type="HAMAP-Rule" id="MF_02220"/>
    </source>
</evidence>
<dbReference type="OrthoDB" id="9805576at2"/>
<dbReference type="PROSITE" id="PS00933">
    <property type="entry name" value="FGGY_KINASES_1"/>
    <property type="match status" value="1"/>
</dbReference>
<dbReference type="GO" id="GO:0042732">
    <property type="term" value="P:D-xylose metabolic process"/>
    <property type="evidence" value="ECO:0007669"/>
    <property type="project" value="UniProtKB-KW"/>
</dbReference>
<dbReference type="InterPro" id="IPR050406">
    <property type="entry name" value="FGGY_Carb_Kinase"/>
</dbReference>
<dbReference type="InterPro" id="IPR018485">
    <property type="entry name" value="FGGY_C"/>
</dbReference>
<comment type="function">
    <text evidence="8">Catalyzes the phosphorylation of D-xylulose to D-xylulose 5-phosphate.</text>
</comment>
<dbReference type="SUPFAM" id="SSF53067">
    <property type="entry name" value="Actin-like ATPase domain"/>
    <property type="match status" value="2"/>
</dbReference>
<dbReference type="InterPro" id="IPR043129">
    <property type="entry name" value="ATPase_NBD"/>
</dbReference>
<feature type="active site" description="Proton acceptor" evidence="8">
    <location>
        <position position="236"/>
    </location>
</feature>